<dbReference type="eggNOG" id="COG1305">
    <property type="taxonomic scope" value="Bacteria"/>
</dbReference>
<feature type="domain" description="DUF3857" evidence="2">
    <location>
        <begin position="43"/>
        <end position="207"/>
    </location>
</feature>
<keyword evidence="4" id="KW-1185">Reference proteome</keyword>
<keyword evidence="1" id="KW-0732">Signal</keyword>
<dbReference type="EMBL" id="CP003470">
    <property type="protein sequence ID" value="AGG89003.1"/>
    <property type="molecule type" value="Genomic_DNA"/>
</dbReference>
<feature type="chain" id="PRO_5004056204" description="DUF3857 domain-containing protein" evidence="1">
    <location>
        <begin position="25"/>
        <end position="621"/>
    </location>
</feature>
<evidence type="ECO:0000313" key="3">
    <source>
        <dbReference type="EMBL" id="AGG89003.1"/>
    </source>
</evidence>
<name>M4NH95_9GAMM</name>
<dbReference type="OrthoDB" id="103430at2"/>
<dbReference type="AlphaFoldDB" id="M4NH95"/>
<sequence length="621" mass="66488" precursor="true">MKCFSAPACALLATAMLLPLGAAAEDPHVMVVLDRASIQVSASGATVVDRTQIMKAMDAEGVRMLGTLTIPFNLARQSVDIKGASVVMPDQTMREVGAGDIATHPWPTPVAAPSYRDVQRKEIRFAGLQPGAVVSAHYVIRTDRPLLQGQGGYFQVVSRAFPIKELRFDVSAPAAMHLNVRVNNMRTDHQRIGGTEHWTMTADKVAPLVNVASTSTLLAKSPFVAIGRSADPRAVGVAYLGRIAPAERVTLELQQLADSIGENAIDPSVLVRRYYAWINAHIALVPVPLGLANDRPRAAQDILLSKYGTAEDRVILLQALMHAKELPSDLVFVPSLPVMWGDQLPLVPEFQDKLLLTVDNGQHVLDIGNPVLALGEYDPEDHGKFGIRIGPGGGVAPLQIPDATATTSNGGTATQLVMLADGSLQGSTTVAAYGDMAASARHDVFANDPIALRGLVSRNAPVGTQLAIVHTDDPLQPSNRFVINTTFTVPAYHGLTAYRMPIPRVVTGTRPMDAFAAQRGPGLCQRTVRSEETQLHWVLPVRVDVPRNVDLSVGAGLGRYQATYIYDDASRTLRVQRSVTLQANPVQCDPAQQAQLAKLAEAVRADIGATLTVTPVAVAAR</sequence>
<protein>
    <recommendedName>
        <fullName evidence="2">DUF3857 domain-containing protein</fullName>
    </recommendedName>
</protein>
<evidence type="ECO:0000259" key="2">
    <source>
        <dbReference type="Pfam" id="PF12969"/>
    </source>
</evidence>
<proteinExistence type="predicted"/>
<dbReference type="RefSeq" id="WP_015447728.1">
    <property type="nucleotide sequence ID" value="NC_020541.1"/>
</dbReference>
<feature type="signal peptide" evidence="1">
    <location>
        <begin position="1"/>
        <end position="24"/>
    </location>
</feature>
<evidence type="ECO:0000256" key="1">
    <source>
        <dbReference type="SAM" id="SignalP"/>
    </source>
</evidence>
<dbReference type="Gene3D" id="3.10.620.30">
    <property type="match status" value="1"/>
</dbReference>
<dbReference type="KEGG" id="rhd:R2APBS1_1879"/>
<gene>
    <name evidence="3" type="ORF">R2APBS1_1879</name>
</gene>
<dbReference type="STRING" id="666685.R2APBS1_1879"/>
<reference evidence="3 4" key="1">
    <citation type="submission" date="2012-04" db="EMBL/GenBank/DDBJ databases">
        <title>Complete genome of Rhodanobacter sp. 2APBS1.</title>
        <authorList>
            <consortium name="US DOE Joint Genome Institute"/>
            <person name="Huntemann M."/>
            <person name="Wei C.-L."/>
            <person name="Han J."/>
            <person name="Detter J.C."/>
            <person name="Han C."/>
            <person name="Tapia R."/>
            <person name="Munk A.C.C."/>
            <person name="Chen A."/>
            <person name="Krypides N."/>
            <person name="Mavromatis K."/>
            <person name="Markowitz V."/>
            <person name="Szeto E."/>
            <person name="Ivanova N."/>
            <person name="Mikhailova N."/>
            <person name="Ovchinnikova G."/>
            <person name="Pagani I."/>
            <person name="Pati A."/>
            <person name="Goodwin L."/>
            <person name="Peters L."/>
            <person name="Pitluck S."/>
            <person name="Woyke T."/>
            <person name="Prakash O."/>
            <person name="Elkins J."/>
            <person name="Brown S."/>
            <person name="Palumbo A."/>
            <person name="Hemme C."/>
            <person name="Zhou J."/>
            <person name="Watson D."/>
            <person name="Jardine P."/>
            <person name="Kostka J."/>
            <person name="Green S."/>
        </authorList>
    </citation>
    <scope>NUCLEOTIDE SEQUENCE [LARGE SCALE GENOMIC DNA]</scope>
    <source>
        <strain evidence="3 4">2APBS1</strain>
    </source>
</reference>
<dbReference type="Pfam" id="PF12969">
    <property type="entry name" value="DUF3857"/>
    <property type="match status" value="1"/>
</dbReference>
<dbReference type="Gene3D" id="2.60.40.3140">
    <property type="match status" value="1"/>
</dbReference>
<accession>M4NH95</accession>
<dbReference type="HOGENOM" id="CLU_439962_0_0_6"/>
<dbReference type="InterPro" id="IPR024618">
    <property type="entry name" value="DUF3857"/>
</dbReference>
<organism evidence="3 4">
    <name type="scientific">Rhodanobacter denitrificans</name>
    <dbReference type="NCBI Taxonomy" id="666685"/>
    <lineage>
        <taxon>Bacteria</taxon>
        <taxon>Pseudomonadati</taxon>
        <taxon>Pseudomonadota</taxon>
        <taxon>Gammaproteobacteria</taxon>
        <taxon>Lysobacterales</taxon>
        <taxon>Rhodanobacteraceae</taxon>
        <taxon>Rhodanobacter</taxon>
    </lineage>
</organism>
<dbReference type="Proteomes" id="UP000011859">
    <property type="component" value="Chromosome"/>
</dbReference>
<dbReference type="GeneID" id="72428608"/>
<evidence type="ECO:0000313" key="4">
    <source>
        <dbReference type="Proteomes" id="UP000011859"/>
    </source>
</evidence>